<keyword evidence="2" id="KW-0175">Coiled coil</keyword>
<evidence type="ECO:0000259" key="4">
    <source>
        <dbReference type="Pfam" id="PF04504"/>
    </source>
</evidence>
<feature type="domain" description="Glabrous enhancer-binding protein-like DBD" evidence="4">
    <location>
        <begin position="160"/>
        <end position="242"/>
    </location>
</feature>
<name>A0A9Q0G5X4_9ROSI</name>
<dbReference type="Pfam" id="PF04504">
    <property type="entry name" value="GeBP-like_DBD"/>
    <property type="match status" value="2"/>
</dbReference>
<dbReference type="GO" id="GO:0006355">
    <property type="term" value="P:regulation of DNA-templated transcription"/>
    <property type="evidence" value="ECO:0007669"/>
    <property type="project" value="InterPro"/>
</dbReference>
<feature type="coiled-coil region" evidence="2">
    <location>
        <begin position="332"/>
        <end position="359"/>
    </location>
</feature>
<sequence length="362" mass="40859">MLEKPSTDEESASVDYYLKKLSNSVDYEIDFLKKMIEYRSSKEVYPHASTDALKDFIQEWIGLDSTSTSQLVQKITHLSSNYNARAARFLSDSKLLQSGRDLEAFMLGKKIWGLSSPVDDAAREDEPSEVGGWRKLKEEASGDDDKAVELFLERVYTNVEVEVEFLKDMVEYYFRNRVFPSSTPQNSDDFVKNWIGLNLSTSQFMELIGKLKRKFEAGTFKWESSISSDELEAFILAELIWGSGIEALVVGLEEDGDEESRKGLSVGLEVDEDAESKEDLTVGQPQEQEQDMNTGSSHLRESLSTVSGSDVSGDMGNSTMEDLRMEWKELRMQEAELSMKKLNLMLEQAKAALEAIKTSTLD</sequence>
<evidence type="ECO:0000313" key="5">
    <source>
        <dbReference type="EMBL" id="KAJ4843822.1"/>
    </source>
</evidence>
<feature type="domain" description="Glabrous enhancer-binding protein-like DBD" evidence="4">
    <location>
        <begin position="27"/>
        <end position="113"/>
    </location>
</feature>
<evidence type="ECO:0000313" key="6">
    <source>
        <dbReference type="Proteomes" id="UP001141552"/>
    </source>
</evidence>
<dbReference type="EMBL" id="JAKUCV010002137">
    <property type="protein sequence ID" value="KAJ4843822.1"/>
    <property type="molecule type" value="Genomic_DNA"/>
</dbReference>
<comment type="caution">
    <text evidence="5">The sequence shown here is derived from an EMBL/GenBank/DDBJ whole genome shotgun (WGS) entry which is preliminary data.</text>
</comment>
<evidence type="ECO:0000256" key="2">
    <source>
        <dbReference type="SAM" id="Coils"/>
    </source>
</evidence>
<feature type="compositionally biased region" description="Polar residues" evidence="3">
    <location>
        <begin position="283"/>
        <end position="316"/>
    </location>
</feature>
<evidence type="ECO:0000256" key="3">
    <source>
        <dbReference type="SAM" id="MobiDB-lite"/>
    </source>
</evidence>
<dbReference type="OrthoDB" id="661680at2759"/>
<dbReference type="InterPro" id="IPR007592">
    <property type="entry name" value="GEBP"/>
</dbReference>
<reference evidence="5" key="2">
    <citation type="journal article" date="2023" name="Plants (Basel)">
        <title>Annotation of the Turnera subulata (Passifloraceae) Draft Genome Reveals the S-Locus Evolved after the Divergence of Turneroideae from Passifloroideae in a Stepwise Manner.</title>
        <authorList>
            <person name="Henning P.M."/>
            <person name="Roalson E.H."/>
            <person name="Mir W."/>
            <person name="McCubbin A.G."/>
            <person name="Shore J.S."/>
        </authorList>
    </citation>
    <scope>NUCLEOTIDE SEQUENCE</scope>
    <source>
        <strain evidence="5">F60SS</strain>
    </source>
</reference>
<dbReference type="PANTHER" id="PTHR31662:SF33">
    <property type="entry name" value="DNA-BINDING STOREKEEPER PROTEIN TRANSCRIPTIONAL REGULATOR-LIKE PROTEIN"/>
    <property type="match status" value="1"/>
</dbReference>
<protein>
    <recommendedName>
        <fullName evidence="4">Glabrous enhancer-binding protein-like DBD domain-containing protein</fullName>
    </recommendedName>
</protein>
<dbReference type="InterPro" id="IPR053932">
    <property type="entry name" value="GeBP-like_DBD"/>
</dbReference>
<dbReference type="Proteomes" id="UP001141552">
    <property type="component" value="Unassembled WGS sequence"/>
</dbReference>
<gene>
    <name evidence="5" type="ORF">Tsubulata_014027</name>
</gene>
<organism evidence="5 6">
    <name type="scientific">Turnera subulata</name>
    <dbReference type="NCBI Taxonomy" id="218843"/>
    <lineage>
        <taxon>Eukaryota</taxon>
        <taxon>Viridiplantae</taxon>
        <taxon>Streptophyta</taxon>
        <taxon>Embryophyta</taxon>
        <taxon>Tracheophyta</taxon>
        <taxon>Spermatophyta</taxon>
        <taxon>Magnoliopsida</taxon>
        <taxon>eudicotyledons</taxon>
        <taxon>Gunneridae</taxon>
        <taxon>Pentapetalae</taxon>
        <taxon>rosids</taxon>
        <taxon>fabids</taxon>
        <taxon>Malpighiales</taxon>
        <taxon>Passifloraceae</taxon>
        <taxon>Turnera</taxon>
    </lineage>
</organism>
<dbReference type="GO" id="GO:0005634">
    <property type="term" value="C:nucleus"/>
    <property type="evidence" value="ECO:0007669"/>
    <property type="project" value="TreeGrafter"/>
</dbReference>
<feature type="region of interest" description="Disordered" evidence="3">
    <location>
        <begin position="260"/>
        <end position="316"/>
    </location>
</feature>
<keyword evidence="6" id="KW-1185">Reference proteome</keyword>
<accession>A0A9Q0G5X4</accession>
<reference evidence="5" key="1">
    <citation type="submission" date="2022-02" db="EMBL/GenBank/DDBJ databases">
        <authorList>
            <person name="Henning P.M."/>
            <person name="McCubbin A.G."/>
            <person name="Shore J.S."/>
        </authorList>
    </citation>
    <scope>NUCLEOTIDE SEQUENCE</scope>
    <source>
        <strain evidence="5">F60SS</strain>
        <tissue evidence="5">Leaves</tissue>
    </source>
</reference>
<dbReference type="PANTHER" id="PTHR31662">
    <property type="entry name" value="BNAANNG10740D PROTEIN-RELATED"/>
    <property type="match status" value="1"/>
</dbReference>
<evidence type="ECO:0000256" key="1">
    <source>
        <dbReference type="ARBA" id="ARBA00010820"/>
    </source>
</evidence>
<proteinExistence type="inferred from homology"/>
<comment type="similarity">
    <text evidence="1">Belongs to the GeBP family.</text>
</comment>
<dbReference type="AlphaFoldDB" id="A0A9Q0G5X4"/>